<feature type="coiled-coil region" evidence="3">
    <location>
        <begin position="3"/>
        <end position="72"/>
    </location>
</feature>
<protein>
    <submittedName>
        <fullName evidence="7">PAS domain S-box</fullName>
    </submittedName>
</protein>
<feature type="repeat" description="TPR" evidence="2">
    <location>
        <begin position="486"/>
        <end position="519"/>
    </location>
</feature>
<evidence type="ECO:0000313" key="8">
    <source>
        <dbReference type="Proteomes" id="UP000010471"/>
    </source>
</evidence>
<evidence type="ECO:0000259" key="4">
    <source>
        <dbReference type="PROSITE" id="PS50112"/>
    </source>
</evidence>
<dbReference type="STRING" id="1173027.Mic7113_0736"/>
<accession>K9W8V6</accession>
<evidence type="ECO:0000256" key="1">
    <source>
        <dbReference type="ARBA" id="ARBA00005381"/>
    </source>
</evidence>
<evidence type="ECO:0000256" key="2">
    <source>
        <dbReference type="PROSITE-ProRule" id="PRU00339"/>
    </source>
</evidence>
<keyword evidence="3" id="KW-0175">Coiled coil</keyword>
<dbReference type="eggNOG" id="COG2114">
    <property type="taxonomic scope" value="Bacteria"/>
</dbReference>
<feature type="domain" description="PAS" evidence="4">
    <location>
        <begin position="123"/>
        <end position="159"/>
    </location>
</feature>
<dbReference type="Proteomes" id="UP000010471">
    <property type="component" value="Chromosome"/>
</dbReference>
<dbReference type="PANTHER" id="PTHR43081">
    <property type="entry name" value="ADENYLATE CYCLASE, TERMINAL-DIFFERENTIATION SPECIFIC-RELATED"/>
    <property type="match status" value="1"/>
</dbReference>
<evidence type="ECO:0000259" key="6">
    <source>
        <dbReference type="PROSITE" id="PS50125"/>
    </source>
</evidence>
<dbReference type="GO" id="GO:0004016">
    <property type="term" value="F:adenylate cyclase activity"/>
    <property type="evidence" value="ECO:0007669"/>
    <property type="project" value="UniProtKB-ARBA"/>
</dbReference>
<reference evidence="7 8" key="1">
    <citation type="submission" date="2012-06" db="EMBL/GenBank/DDBJ databases">
        <title>Finished chromosome of genome of Microcoleus sp. PCC 7113.</title>
        <authorList>
            <consortium name="US DOE Joint Genome Institute"/>
            <person name="Gugger M."/>
            <person name="Coursin T."/>
            <person name="Rippka R."/>
            <person name="Tandeau De Marsac N."/>
            <person name="Huntemann M."/>
            <person name="Wei C.-L."/>
            <person name="Han J."/>
            <person name="Detter J.C."/>
            <person name="Han C."/>
            <person name="Tapia R."/>
            <person name="Chen A."/>
            <person name="Kyrpides N."/>
            <person name="Mavromatis K."/>
            <person name="Markowitz V."/>
            <person name="Szeto E."/>
            <person name="Ivanova N."/>
            <person name="Pagani I."/>
            <person name="Pati A."/>
            <person name="Goodwin L."/>
            <person name="Nordberg H.P."/>
            <person name="Cantor M.N."/>
            <person name="Hua S.X."/>
            <person name="Woyke T."/>
            <person name="Kerfeld C.A."/>
        </authorList>
    </citation>
    <scope>NUCLEOTIDE SEQUENCE [LARGE SCALE GENOMIC DNA]</scope>
    <source>
        <strain evidence="7 8">PCC 7113</strain>
    </source>
</reference>
<dbReference type="eggNOG" id="COG4191">
    <property type="taxonomic scope" value="Bacteria"/>
</dbReference>
<dbReference type="Pfam" id="PF00211">
    <property type="entry name" value="Guanylate_cyc"/>
    <property type="match status" value="1"/>
</dbReference>
<evidence type="ECO:0000259" key="5">
    <source>
        <dbReference type="PROSITE" id="PS50113"/>
    </source>
</evidence>
<dbReference type="PROSITE" id="PS50005">
    <property type="entry name" value="TPR"/>
    <property type="match status" value="1"/>
</dbReference>
<proteinExistence type="inferred from homology"/>
<name>K9W8V6_9CYAN</name>
<dbReference type="CDD" id="cd00130">
    <property type="entry name" value="PAS"/>
    <property type="match status" value="1"/>
</dbReference>
<evidence type="ECO:0000256" key="3">
    <source>
        <dbReference type="SAM" id="Coils"/>
    </source>
</evidence>
<dbReference type="PROSITE" id="PS50125">
    <property type="entry name" value="GUANYLATE_CYCLASE_2"/>
    <property type="match status" value="1"/>
</dbReference>
<dbReference type="GO" id="GO:0006171">
    <property type="term" value="P:cAMP biosynthetic process"/>
    <property type="evidence" value="ECO:0007669"/>
    <property type="project" value="TreeGrafter"/>
</dbReference>
<dbReference type="EMBL" id="CP003630">
    <property type="protein sequence ID" value="AFZ16648.1"/>
    <property type="molecule type" value="Genomic_DNA"/>
</dbReference>
<comment type="similarity">
    <text evidence="1">Belongs to the adenylyl cyclase class-3 family.</text>
</comment>
<dbReference type="PANTHER" id="PTHR43081:SF1">
    <property type="entry name" value="ADENYLATE CYCLASE, TERMINAL-DIFFERENTIATION SPECIFIC"/>
    <property type="match status" value="1"/>
</dbReference>
<organism evidence="7 8">
    <name type="scientific">Allocoleopsis franciscana PCC 7113</name>
    <dbReference type="NCBI Taxonomy" id="1173027"/>
    <lineage>
        <taxon>Bacteria</taxon>
        <taxon>Bacillati</taxon>
        <taxon>Cyanobacteriota</taxon>
        <taxon>Cyanophyceae</taxon>
        <taxon>Coleofasciculales</taxon>
        <taxon>Coleofasciculaceae</taxon>
        <taxon>Allocoleopsis</taxon>
        <taxon>Allocoleopsis franciscana</taxon>
    </lineage>
</organism>
<dbReference type="AlphaFoldDB" id="K9W8V6"/>
<dbReference type="InterPro" id="IPR000014">
    <property type="entry name" value="PAS"/>
</dbReference>
<evidence type="ECO:0000313" key="7">
    <source>
        <dbReference type="EMBL" id="AFZ16648.1"/>
    </source>
</evidence>
<feature type="domain" description="Guanylate cyclase" evidence="6">
    <location>
        <begin position="297"/>
        <end position="423"/>
    </location>
</feature>
<dbReference type="SUPFAM" id="SSF55073">
    <property type="entry name" value="Nucleotide cyclase"/>
    <property type="match status" value="1"/>
</dbReference>
<dbReference type="InterPro" id="IPR029787">
    <property type="entry name" value="Nucleotide_cyclase"/>
</dbReference>
<dbReference type="SMART" id="SM00044">
    <property type="entry name" value="CYCc"/>
    <property type="match status" value="1"/>
</dbReference>
<dbReference type="InterPro" id="IPR019734">
    <property type="entry name" value="TPR_rpt"/>
</dbReference>
<gene>
    <name evidence="7" type="ORF">Mic7113_0736</name>
</gene>
<dbReference type="InterPro" id="IPR035965">
    <property type="entry name" value="PAS-like_dom_sf"/>
</dbReference>
<dbReference type="PATRIC" id="fig|1173027.3.peg.810"/>
<dbReference type="Gene3D" id="3.30.70.1230">
    <property type="entry name" value="Nucleotide cyclase"/>
    <property type="match status" value="1"/>
</dbReference>
<dbReference type="InterPro" id="IPR013656">
    <property type="entry name" value="PAS_4"/>
</dbReference>
<dbReference type="InterPro" id="IPR001054">
    <property type="entry name" value="A/G_cyclase"/>
</dbReference>
<dbReference type="RefSeq" id="WP_015180811.1">
    <property type="nucleotide sequence ID" value="NC_019738.1"/>
</dbReference>
<dbReference type="KEGG" id="mic:Mic7113_0736"/>
<dbReference type="PROSITE" id="PS50112">
    <property type="entry name" value="PAS"/>
    <property type="match status" value="1"/>
</dbReference>
<dbReference type="InterPro" id="IPR000700">
    <property type="entry name" value="PAS-assoc_C"/>
</dbReference>
<keyword evidence="8" id="KW-1185">Reference proteome</keyword>
<dbReference type="HOGENOM" id="CLU_000445_110_3_3"/>
<dbReference type="Pfam" id="PF08448">
    <property type="entry name" value="PAS_4"/>
    <property type="match status" value="1"/>
</dbReference>
<sequence length="542" mass="60865">MAMQAEQLSSEQLLLEIERLRQELEAVKRDKLDLEILLETTTIHADAIEVMLHQSNQQLQAEIAERQRAEAALQACAIELQSFLDALARDKADLEVLLETTTEHGDTVEDWLYNQAEEAVVNGEKRLAQFLDAVPVGVFVLDATGKPYYANKMAQQILGQESKPGTSAPNLPELSQIYVAGTNELYPCELRPILRALRGESGTIDDMEIRQGDKVIPLEVWANPIFDKKGRVEYAIAAFQDITDRKKAEAERRKFTSELFQLNHAFSRFVPRQFLQFLNKDSIVDVQLGDHVQKEMSVLFADIRDFTTLSESMTPEENFTFINAYLSRMEPAIVLNQGLIDKYIGDGIMALFSKGADNALKAAISMLQRLAEYNQGRAKAGYMPIQIGIGINTGSLMLGTVGGYSRMDSTVISDAVNLASRIEGLTKDYRVSLLISHHTFSQLQDANQYAFRLIDRVKVKGKLAAVSVYEIFDADPPKIRDAKLATKTAFEEALLLYNLHSFKSASQLFEECLHLNPEDTVAQIYLERCQRMDSTLRSNPRA</sequence>
<dbReference type="InterPro" id="IPR050697">
    <property type="entry name" value="Adenylyl/Guanylyl_Cyclase_3/4"/>
</dbReference>
<dbReference type="NCBIfam" id="TIGR00229">
    <property type="entry name" value="sensory_box"/>
    <property type="match status" value="1"/>
</dbReference>
<dbReference type="PROSITE" id="PS50113">
    <property type="entry name" value="PAC"/>
    <property type="match status" value="1"/>
</dbReference>
<dbReference type="Gene3D" id="3.30.450.20">
    <property type="entry name" value="PAS domain"/>
    <property type="match status" value="1"/>
</dbReference>
<dbReference type="SUPFAM" id="SSF55785">
    <property type="entry name" value="PYP-like sensor domain (PAS domain)"/>
    <property type="match status" value="1"/>
</dbReference>
<feature type="domain" description="PAC" evidence="5">
    <location>
        <begin position="202"/>
        <end position="254"/>
    </location>
</feature>
<dbReference type="GO" id="GO:0035556">
    <property type="term" value="P:intracellular signal transduction"/>
    <property type="evidence" value="ECO:0007669"/>
    <property type="project" value="InterPro"/>
</dbReference>
<dbReference type="CDD" id="cd07302">
    <property type="entry name" value="CHD"/>
    <property type="match status" value="1"/>
</dbReference>
<keyword evidence="2" id="KW-0802">TPR repeat</keyword>